<protein>
    <submittedName>
        <fullName evidence="3">Murein hydrolase activator EnvC</fullName>
    </submittedName>
</protein>
<feature type="domain" description="M23ase beta-sheet core" evidence="2">
    <location>
        <begin position="126"/>
        <end position="221"/>
    </location>
</feature>
<keyword evidence="3" id="KW-0378">Hydrolase</keyword>
<name>A0ABP2C9H2_9FIRM</name>
<dbReference type="InterPro" id="IPR050570">
    <property type="entry name" value="Cell_wall_metabolism_enzyme"/>
</dbReference>
<comment type="caution">
    <text evidence="3">The sequence shown here is derived from an EMBL/GenBank/DDBJ whole genome shotgun (WGS) entry which is preliminary data.</text>
</comment>
<dbReference type="Pfam" id="PF01551">
    <property type="entry name" value="Peptidase_M23"/>
    <property type="match status" value="1"/>
</dbReference>
<sequence length="236" mass="24739">MPRRIWGKVAGCRYGRQAMTAGVLLAVASVMLLGVISALQQAAPLPPNTAPVSETVPLPEAAATANLPEPVNTGSIQEATTAPTIPEAVVAEDNSAVNEAIQALWRGGITHAFGWQLHPLYGDWRYHNGVDIGGGEGQIVPALLSGEVVDVYTDKAYGLTVAVRSGKYTVYYSSLASAAVQKNAMLKPGTPIGSMGICGGEPEPHLHLAVKTNDGQKAVNPQELFPDIPARALQQN</sequence>
<evidence type="ECO:0000313" key="4">
    <source>
        <dbReference type="Proteomes" id="UP000245702"/>
    </source>
</evidence>
<proteinExistence type="predicted"/>
<dbReference type="InterPro" id="IPR011055">
    <property type="entry name" value="Dup_hybrid_motif"/>
</dbReference>
<accession>A0ABP2C9H2</accession>
<dbReference type="EMBL" id="FCOW01000013">
    <property type="protein sequence ID" value="CVK20004.1"/>
    <property type="molecule type" value="Genomic_DNA"/>
</dbReference>
<dbReference type="PANTHER" id="PTHR21666">
    <property type="entry name" value="PEPTIDASE-RELATED"/>
    <property type="match status" value="1"/>
</dbReference>
<dbReference type="Proteomes" id="UP000245702">
    <property type="component" value="Unassembled WGS sequence"/>
</dbReference>
<keyword evidence="4" id="KW-1185">Reference proteome</keyword>
<dbReference type="CDD" id="cd12797">
    <property type="entry name" value="M23_peptidase"/>
    <property type="match status" value="1"/>
</dbReference>
<dbReference type="SUPFAM" id="SSF51261">
    <property type="entry name" value="Duplicated hybrid motif"/>
    <property type="match status" value="1"/>
</dbReference>
<dbReference type="RefSeq" id="WP_075757112.1">
    <property type="nucleotide sequence ID" value="NZ_CP146991.1"/>
</dbReference>
<dbReference type="Gene3D" id="2.70.70.10">
    <property type="entry name" value="Glucose Permease (Domain IIA)"/>
    <property type="match status" value="1"/>
</dbReference>
<keyword evidence="1" id="KW-0732">Signal</keyword>
<evidence type="ECO:0000259" key="2">
    <source>
        <dbReference type="Pfam" id="PF01551"/>
    </source>
</evidence>
<evidence type="ECO:0000256" key="1">
    <source>
        <dbReference type="ARBA" id="ARBA00022729"/>
    </source>
</evidence>
<organism evidence="3 4">
    <name type="scientific">Sporomusa sphaeroides DSM 2875</name>
    <dbReference type="NCBI Taxonomy" id="1337886"/>
    <lineage>
        <taxon>Bacteria</taxon>
        <taxon>Bacillati</taxon>
        <taxon>Bacillota</taxon>
        <taxon>Negativicutes</taxon>
        <taxon>Selenomonadales</taxon>
        <taxon>Sporomusaceae</taxon>
        <taxon>Sporomusa</taxon>
    </lineage>
</organism>
<reference evidence="3 4" key="1">
    <citation type="submission" date="2016-01" db="EMBL/GenBank/DDBJ databases">
        <authorList>
            <person name="Brown R."/>
        </authorList>
    </citation>
    <scope>NUCLEOTIDE SEQUENCE [LARGE SCALE GENOMIC DNA]</scope>
    <source>
        <strain evidence="3">Sporomusa sphaeroides DSM 2875</strain>
    </source>
</reference>
<gene>
    <name evidence="3" type="primary">envC_2</name>
    <name evidence="3" type="ORF">SSPH_02671</name>
</gene>
<dbReference type="InterPro" id="IPR016047">
    <property type="entry name" value="M23ase_b-sheet_dom"/>
</dbReference>
<dbReference type="GO" id="GO:0016787">
    <property type="term" value="F:hydrolase activity"/>
    <property type="evidence" value="ECO:0007669"/>
    <property type="project" value="UniProtKB-KW"/>
</dbReference>
<dbReference type="PANTHER" id="PTHR21666:SF289">
    <property type="entry name" value="L-ALA--D-GLU ENDOPEPTIDASE"/>
    <property type="match status" value="1"/>
</dbReference>
<evidence type="ECO:0000313" key="3">
    <source>
        <dbReference type="EMBL" id="CVK20004.1"/>
    </source>
</evidence>